<dbReference type="GeneID" id="55822311"/>
<dbReference type="SUPFAM" id="SSF48452">
    <property type="entry name" value="TPR-like"/>
    <property type="match status" value="1"/>
</dbReference>
<reference evidence="1 2" key="1">
    <citation type="submission" date="2020-06" db="EMBL/GenBank/DDBJ databases">
        <title>Methanolobus halotolerans sp. nov., isolated from a saline lake Tus in Siberia.</title>
        <authorList>
            <person name="Shen Y."/>
            <person name="Chen S.-C."/>
            <person name="Lai M.-C."/>
            <person name="Huang H.-H."/>
            <person name="Chiu H.-H."/>
            <person name="Tang S.-L."/>
            <person name="Rogozin D.Y."/>
            <person name="Degermendzhy A.G."/>
        </authorList>
    </citation>
    <scope>NUCLEOTIDE SEQUENCE [LARGE SCALE GENOMIC DNA]</scope>
    <source>
        <strain evidence="1 2">DSM 21339</strain>
    </source>
</reference>
<proteinExistence type="predicted"/>
<dbReference type="AlphaFoldDB" id="A0A7D5E7N2"/>
<sequence>MNDNTDSQEDLQAQLKELKEEFSQTPSMDNLYQIAITYHALGQTERGIGFAEAFLMQIENEKERIIQTTMILSMLERDEEATQALREAEDKFSDDPQIKRYEGMLLNKQKRFEEAVDVFDGLLQDNSDDLESISGKVIALLGLDRNDQAVKTYQASIKVTPKEAPQWHFKGMLDGLMQEYVSKSKGPAGEQKKKMLESFKSMDSLIDNFGPEVGNFYRMGQLAGREAYGLMLEEEEHTEE</sequence>
<keyword evidence="2" id="KW-1185">Reference proteome</keyword>
<dbReference type="OrthoDB" id="115601at2157"/>
<dbReference type="InterPro" id="IPR011990">
    <property type="entry name" value="TPR-like_helical_dom_sf"/>
</dbReference>
<dbReference type="KEGG" id="mzi:HWN40_11510"/>
<gene>
    <name evidence="1" type="ORF">HWN40_11510</name>
</gene>
<organism evidence="1 2">
    <name type="scientific">Methanolobus zinderi</name>
    <dbReference type="NCBI Taxonomy" id="536044"/>
    <lineage>
        <taxon>Archaea</taxon>
        <taxon>Methanobacteriati</taxon>
        <taxon>Methanobacteriota</taxon>
        <taxon>Stenosarchaea group</taxon>
        <taxon>Methanomicrobia</taxon>
        <taxon>Methanosarcinales</taxon>
        <taxon>Methanosarcinaceae</taxon>
        <taxon>Methanolobus</taxon>
    </lineage>
</organism>
<dbReference type="Proteomes" id="UP000509594">
    <property type="component" value="Chromosome"/>
</dbReference>
<name>A0A7D5E7N2_9EURY</name>
<evidence type="ECO:0000313" key="2">
    <source>
        <dbReference type="Proteomes" id="UP000509594"/>
    </source>
</evidence>
<dbReference type="EMBL" id="CP058215">
    <property type="protein sequence ID" value="QLC50813.1"/>
    <property type="molecule type" value="Genomic_DNA"/>
</dbReference>
<protein>
    <submittedName>
        <fullName evidence="1">Uncharacterized protein</fullName>
    </submittedName>
</protein>
<evidence type="ECO:0000313" key="1">
    <source>
        <dbReference type="EMBL" id="QLC50813.1"/>
    </source>
</evidence>
<dbReference type="Gene3D" id="1.25.40.10">
    <property type="entry name" value="Tetratricopeptide repeat domain"/>
    <property type="match status" value="1"/>
</dbReference>
<dbReference type="RefSeq" id="WP_176965868.1">
    <property type="nucleotide sequence ID" value="NZ_CP058215.1"/>
</dbReference>
<accession>A0A7D5E7N2</accession>